<dbReference type="InterPro" id="IPR029501">
    <property type="entry name" value="EndoU_bac"/>
</dbReference>
<accession>A0AA95KK47</accession>
<dbReference type="Proteomes" id="UP001300672">
    <property type="component" value="Chromosome"/>
</dbReference>
<organism evidence="4">
    <name type="scientific">Candidatus Thiocaldithrix dubininis</name>
    <dbReference type="NCBI Taxonomy" id="3080823"/>
    <lineage>
        <taxon>Bacteria</taxon>
        <taxon>Pseudomonadati</taxon>
        <taxon>Pseudomonadota</taxon>
        <taxon>Gammaproteobacteria</taxon>
        <taxon>Thiotrichales</taxon>
        <taxon>Thiotrichaceae</taxon>
        <taxon>Candidatus Thiocaldithrix</taxon>
    </lineage>
</organism>
<dbReference type="GO" id="GO:0004540">
    <property type="term" value="F:RNA nuclease activity"/>
    <property type="evidence" value="ECO:0007669"/>
    <property type="project" value="UniProtKB-ARBA"/>
</dbReference>
<dbReference type="KEGG" id="tdu:QJT80_00720"/>
<sequence length="364" mass="39679">MIRKGWPISFSISIMVCVLSTQTLAETRFPQPRKFMVEQDCEAYSSLKKQTNASALRVGSAYIAYAENKAANATHALIDVDNHNTNKWVALSCGHYADTPNNANATPPTETRTPPTNQCLVFFDNDNNPVKLKNGQPADITPPLPSLNAFDKAVDGVCGKAGKTVSANEFRDLLRANPEVLKRIQSFTVGKVFADRPAATSTDAYLNELTEAWFNVQGFNHIFCGEPKANGPVDGLHFVGRYVQLQQSGEACRMDNYRQNEVVPGVLYSMGMIVHLPNGGTARSSIKGYGFTLNAEDILKSATKAFSENPTASQSSTACLLPTTDDGKSFTSVFVRRYNGIRTFYPDATPDTRKNPACLAAVSL</sequence>
<evidence type="ECO:0000313" key="4">
    <source>
        <dbReference type="EMBL" id="WGZ91007.1"/>
    </source>
</evidence>
<gene>
    <name evidence="4" type="ORF">QJT80_00720</name>
</gene>
<evidence type="ECO:0000256" key="2">
    <source>
        <dbReference type="SAM" id="SignalP"/>
    </source>
</evidence>
<feature type="signal peptide" evidence="2">
    <location>
        <begin position="1"/>
        <end position="25"/>
    </location>
</feature>
<keyword evidence="2" id="KW-0732">Signal</keyword>
<reference evidence="4" key="1">
    <citation type="journal article" date="2023" name="Int. J. Mol. Sci.">
        <title>Metagenomics Revealed a New Genus 'Candidatus Thiocaldithrix dubininis' gen. nov., sp. nov. and a New Species 'Candidatus Thiothrix putei' sp. nov. in the Family Thiotrichaceae, Some Members of Which Have Traits of Both Na+- and H+-Motive Energetics.</title>
        <authorList>
            <person name="Ravin N.V."/>
            <person name="Muntyan M.S."/>
            <person name="Smolyakov D.D."/>
            <person name="Rudenko T.S."/>
            <person name="Beletsky A.V."/>
            <person name="Mardanov A.V."/>
            <person name="Grabovich M.Y."/>
        </authorList>
    </citation>
    <scope>NUCLEOTIDE SEQUENCE</scope>
    <source>
        <strain evidence="4">GKL-01</strain>
    </source>
</reference>
<dbReference type="Pfam" id="PF14436">
    <property type="entry name" value="EndoU_bacteria"/>
    <property type="match status" value="1"/>
</dbReference>
<dbReference type="EMBL" id="CP124755">
    <property type="protein sequence ID" value="WGZ91007.1"/>
    <property type="molecule type" value="Genomic_DNA"/>
</dbReference>
<feature type="domain" description="Bacterial EndoU nuclease" evidence="3">
    <location>
        <begin position="216"/>
        <end position="348"/>
    </location>
</feature>
<name>A0AA95KK47_9GAMM</name>
<keyword evidence="1" id="KW-0378">Hydrolase</keyword>
<dbReference type="SUPFAM" id="SSF142877">
    <property type="entry name" value="EndoU-like"/>
    <property type="match status" value="1"/>
</dbReference>
<dbReference type="GO" id="GO:0004519">
    <property type="term" value="F:endonuclease activity"/>
    <property type="evidence" value="ECO:0007669"/>
    <property type="project" value="InterPro"/>
</dbReference>
<proteinExistence type="predicted"/>
<feature type="chain" id="PRO_5041724840" evidence="2">
    <location>
        <begin position="26"/>
        <end position="364"/>
    </location>
</feature>
<reference evidence="4" key="2">
    <citation type="submission" date="2023-04" db="EMBL/GenBank/DDBJ databases">
        <authorList>
            <person name="Beletskiy A.V."/>
            <person name="Mardanov A.V."/>
            <person name="Ravin N.V."/>
        </authorList>
    </citation>
    <scope>NUCLEOTIDE SEQUENCE</scope>
    <source>
        <strain evidence="4">GKL-01</strain>
    </source>
</reference>
<evidence type="ECO:0000256" key="1">
    <source>
        <dbReference type="ARBA" id="ARBA00022801"/>
    </source>
</evidence>
<dbReference type="GO" id="GO:0016787">
    <property type="term" value="F:hydrolase activity"/>
    <property type="evidence" value="ECO:0007669"/>
    <property type="project" value="UniProtKB-KW"/>
</dbReference>
<dbReference type="AlphaFoldDB" id="A0AA95KK47"/>
<dbReference type="InterPro" id="IPR037227">
    <property type="entry name" value="EndoU-like"/>
</dbReference>
<protein>
    <submittedName>
        <fullName evidence="4">EndoU domain-containing protein</fullName>
    </submittedName>
</protein>
<evidence type="ECO:0000259" key="3">
    <source>
        <dbReference type="Pfam" id="PF14436"/>
    </source>
</evidence>